<keyword evidence="2" id="KW-0645">Protease</keyword>
<dbReference type="CDD" id="cd03146">
    <property type="entry name" value="GAT1_Peptidase_E"/>
    <property type="match status" value="1"/>
</dbReference>
<dbReference type="Pfam" id="PF03575">
    <property type="entry name" value="Peptidase_S51"/>
    <property type="match status" value="1"/>
</dbReference>
<keyword evidence="6" id="KW-1185">Reference proteome</keyword>
<evidence type="ECO:0000256" key="1">
    <source>
        <dbReference type="ARBA" id="ARBA00006534"/>
    </source>
</evidence>
<dbReference type="PANTHER" id="PTHR20842:SF0">
    <property type="entry name" value="ALPHA-ASPARTYL DIPEPTIDASE"/>
    <property type="match status" value="1"/>
</dbReference>
<dbReference type="EMBL" id="BRZA01000003">
    <property type="protein sequence ID" value="GLC89603.1"/>
    <property type="molecule type" value="Genomic_DNA"/>
</dbReference>
<gene>
    <name evidence="5" type="primary">ygaJ</name>
    <name evidence="5" type="ORF">LYSBPC_27300</name>
</gene>
<comment type="caution">
    <text evidence="5">The sequence shown here is derived from an EMBL/GenBank/DDBJ whole genome shotgun (WGS) entry which is preliminary data.</text>
</comment>
<evidence type="ECO:0000256" key="4">
    <source>
        <dbReference type="ARBA" id="ARBA00022825"/>
    </source>
</evidence>
<proteinExistence type="inferred from homology"/>
<dbReference type="PANTHER" id="PTHR20842">
    <property type="entry name" value="PROTEASE S51 ALPHA-ASPARTYL DIPEPTIDASE"/>
    <property type="match status" value="1"/>
</dbReference>
<dbReference type="SUPFAM" id="SSF52317">
    <property type="entry name" value="Class I glutamine amidotransferase-like"/>
    <property type="match status" value="1"/>
</dbReference>
<evidence type="ECO:0000313" key="5">
    <source>
        <dbReference type="EMBL" id="GLC89603.1"/>
    </source>
</evidence>
<protein>
    <submittedName>
        <fullName evidence="5">Peptidase YgaJ</fullName>
    </submittedName>
</protein>
<dbReference type="InterPro" id="IPR005320">
    <property type="entry name" value="Peptidase_S51"/>
</dbReference>
<keyword evidence="3" id="KW-0378">Hydrolase</keyword>
<dbReference type="RefSeq" id="WP_264989421.1">
    <property type="nucleotide sequence ID" value="NZ_BRZA01000003.1"/>
</dbReference>
<reference evidence="5" key="1">
    <citation type="submission" date="2022-08" db="EMBL/GenBank/DDBJ databases">
        <title>Draft genome sequence of Lysinibacillus sp. strain KH24.</title>
        <authorList>
            <person name="Kanbe H."/>
            <person name="Itoh H."/>
        </authorList>
    </citation>
    <scope>NUCLEOTIDE SEQUENCE</scope>
    <source>
        <strain evidence="5">KH24</strain>
    </source>
</reference>
<evidence type="ECO:0000256" key="3">
    <source>
        <dbReference type="ARBA" id="ARBA00022801"/>
    </source>
</evidence>
<dbReference type="Proteomes" id="UP001065593">
    <property type="component" value="Unassembled WGS sequence"/>
</dbReference>
<dbReference type="InterPro" id="IPR029062">
    <property type="entry name" value="Class_I_gatase-like"/>
</dbReference>
<name>A0ABQ5NMR2_9BACI</name>
<keyword evidence="4" id="KW-0720">Serine protease</keyword>
<comment type="similarity">
    <text evidence="1">Belongs to the peptidase S51 family.</text>
</comment>
<evidence type="ECO:0000256" key="2">
    <source>
        <dbReference type="ARBA" id="ARBA00022670"/>
    </source>
</evidence>
<sequence length="206" mass="23533">MNRQIIAISGGGFSTEENAYIDQYLLKIPRKQDRLKITFIATASNDAQGYIGKFYEAFKEEEPSHLTIQDFALDHVQEMVNASDIIYVGGGNTQYMLTVWRETGFDNVLKQAYEQGVILAGISAGALCWFERCYSESHDDGFEEFQGLGILQGTFCPHYNDKKRQVAFDQWTSKQDNMFTYALNDNESLHFINEQVVAKIRSYTND</sequence>
<evidence type="ECO:0000313" key="6">
    <source>
        <dbReference type="Proteomes" id="UP001065593"/>
    </source>
</evidence>
<dbReference type="Gene3D" id="3.40.50.880">
    <property type="match status" value="1"/>
</dbReference>
<organism evidence="5 6">
    <name type="scientific">Lysinibacillus piscis</name>
    <dbReference type="NCBI Taxonomy" id="2518931"/>
    <lineage>
        <taxon>Bacteria</taxon>
        <taxon>Bacillati</taxon>
        <taxon>Bacillota</taxon>
        <taxon>Bacilli</taxon>
        <taxon>Bacillales</taxon>
        <taxon>Bacillaceae</taxon>
        <taxon>Lysinibacillus</taxon>
    </lineage>
</organism>
<accession>A0ABQ5NMR2</accession>